<reference evidence="2" key="1">
    <citation type="submission" date="2023-03" db="EMBL/GenBank/DDBJ databases">
        <title>Lomoglobus Profundus gen. nov., sp. nov., a novel member of the phylum Verrucomicrobia, isolated from deep-marine sediment of South China Sea.</title>
        <authorList>
            <person name="Ahmad T."/>
            <person name="Ishaq S.E."/>
            <person name="Wang F."/>
        </authorList>
    </citation>
    <scope>NUCLEOTIDE SEQUENCE</scope>
    <source>
        <strain evidence="2">LMO-M01</strain>
    </source>
</reference>
<dbReference type="AlphaFoldDB" id="A0AAF0CSV9"/>
<dbReference type="EMBL" id="CP119075">
    <property type="protein sequence ID" value="WED67457.1"/>
    <property type="molecule type" value="Genomic_DNA"/>
</dbReference>
<dbReference type="Proteomes" id="UP001218638">
    <property type="component" value="Chromosome"/>
</dbReference>
<evidence type="ECO:0000256" key="1">
    <source>
        <dbReference type="SAM" id="SignalP"/>
    </source>
</evidence>
<gene>
    <name evidence="2" type="ORF">PXH66_11410</name>
</gene>
<name>A0AAF0CSV9_9BACT</name>
<proteinExistence type="predicted"/>
<dbReference type="RefSeq" id="WP_330931612.1">
    <property type="nucleotide sequence ID" value="NZ_CP119075.1"/>
</dbReference>
<keyword evidence="1" id="KW-0732">Signal</keyword>
<sequence>MAAGHYHVRSVWWHGWVRTWALAVGCLALMSVASAAVEVSPAAALQPPTEEWVKATLHSSPDLVWAEIETTASNAALVAKAKNRTDAMEGWLLVARWSRLMGTNEREVTRRWANAINSARLGHANMARDYDPPSRALSAMVSPQFFVNLISDRELSRSFFDLLTPYDYLPGVLAILDRLYQDDPADFVAYQELALAIALVFDVPPPPHWPHGQVSPELLPRTLPEPLEAFHFWVKSDRARKTLHRLQRLKASELKFVVSAAASFEDLRWAQASPQLNFSTLPGTYDAIRYRDDRADQSIFDWPGSSYTLPTILSQGGICIDQGYFASEMGKARGVPTLLFRGVGLDGRHAWFGYLDAKQKWRLDVGRYAEQQYVAGVAFDPQTWANVNDHELAFLAERFRFLPNYQQSRAWQFMAQEHLRRNEVEDAIAAAQRAVNYESRNVAAWELLLLAQSTAEWPVIKRESTMRSAARSFQRYPDLNARFMREVIAAMRERGQTSAADHEERQLARKFTVDRSDLAISQAAEMLNRTMVEDPPEVQLRVFQNALRQFGVGAGMDAFDRLVEPFFDYTLGQARRNDAGMVLTIAHRVLQPPAGSQFAQEIQRLAQQLR</sequence>
<keyword evidence="3" id="KW-1185">Reference proteome</keyword>
<feature type="signal peptide" evidence="1">
    <location>
        <begin position="1"/>
        <end position="35"/>
    </location>
</feature>
<feature type="chain" id="PRO_5041986140" evidence="1">
    <location>
        <begin position="36"/>
        <end position="610"/>
    </location>
</feature>
<evidence type="ECO:0000313" key="2">
    <source>
        <dbReference type="EMBL" id="WED67457.1"/>
    </source>
</evidence>
<organism evidence="2 3">
    <name type="scientific">Synoicihabitans lomoniglobus</name>
    <dbReference type="NCBI Taxonomy" id="2909285"/>
    <lineage>
        <taxon>Bacteria</taxon>
        <taxon>Pseudomonadati</taxon>
        <taxon>Verrucomicrobiota</taxon>
        <taxon>Opitutia</taxon>
        <taxon>Opitutales</taxon>
        <taxon>Opitutaceae</taxon>
        <taxon>Synoicihabitans</taxon>
    </lineage>
</organism>
<accession>A0AAF0CSV9</accession>
<dbReference type="KEGG" id="slom:PXH66_11410"/>
<protein>
    <submittedName>
        <fullName evidence="2">Uncharacterized protein</fullName>
    </submittedName>
</protein>
<evidence type="ECO:0000313" key="3">
    <source>
        <dbReference type="Proteomes" id="UP001218638"/>
    </source>
</evidence>